<dbReference type="EMBL" id="MHCP01000025">
    <property type="protein sequence ID" value="OGY23392.1"/>
    <property type="molecule type" value="Genomic_DNA"/>
</dbReference>
<organism evidence="2 3">
    <name type="scientific">Candidatus Woykebacteria bacterium RBG_13_40_15</name>
    <dbReference type="NCBI Taxonomy" id="1802593"/>
    <lineage>
        <taxon>Bacteria</taxon>
        <taxon>Candidatus Woykeibacteriota</taxon>
    </lineage>
</organism>
<feature type="region of interest" description="Disordered" evidence="1">
    <location>
        <begin position="1"/>
        <end position="27"/>
    </location>
</feature>
<comment type="caution">
    <text evidence="2">The sequence shown here is derived from an EMBL/GenBank/DDBJ whole genome shotgun (WGS) entry which is preliminary data.</text>
</comment>
<reference evidence="2 3" key="1">
    <citation type="journal article" date="2016" name="Nat. Commun.">
        <title>Thousands of microbial genomes shed light on interconnected biogeochemical processes in an aquifer system.</title>
        <authorList>
            <person name="Anantharaman K."/>
            <person name="Brown C.T."/>
            <person name="Hug L.A."/>
            <person name="Sharon I."/>
            <person name="Castelle C.J."/>
            <person name="Probst A.J."/>
            <person name="Thomas B.C."/>
            <person name="Singh A."/>
            <person name="Wilkins M.J."/>
            <person name="Karaoz U."/>
            <person name="Brodie E.L."/>
            <person name="Williams K.H."/>
            <person name="Hubbard S.S."/>
            <person name="Banfield J.F."/>
        </authorList>
    </citation>
    <scope>NUCLEOTIDE SEQUENCE [LARGE SCALE GENOMIC DNA]</scope>
</reference>
<evidence type="ECO:0000313" key="2">
    <source>
        <dbReference type="EMBL" id="OGY23392.1"/>
    </source>
</evidence>
<sequence>MDQGGSAKKQNESAGMSTLSIKEPTDWQETVDATRIEGGWSGVSAQRPTLWALDGRIRATERLGTR</sequence>
<dbReference type="STRING" id="1802593.A2172_04150"/>
<evidence type="ECO:0000313" key="3">
    <source>
        <dbReference type="Proteomes" id="UP000176631"/>
    </source>
</evidence>
<dbReference type="Proteomes" id="UP000176631">
    <property type="component" value="Unassembled WGS sequence"/>
</dbReference>
<protein>
    <submittedName>
        <fullName evidence="2">Uncharacterized protein</fullName>
    </submittedName>
</protein>
<proteinExistence type="predicted"/>
<accession>A0A1G1W6R6</accession>
<evidence type="ECO:0000256" key="1">
    <source>
        <dbReference type="SAM" id="MobiDB-lite"/>
    </source>
</evidence>
<name>A0A1G1W6R6_9BACT</name>
<dbReference type="AlphaFoldDB" id="A0A1G1W6R6"/>
<gene>
    <name evidence="2" type="ORF">A2172_04150</name>
</gene>